<evidence type="ECO:0000313" key="1">
    <source>
        <dbReference type="EMBL" id="KAI4863173.1"/>
    </source>
</evidence>
<protein>
    <submittedName>
        <fullName evidence="1">FAD/NAD(P)-binding domain-containing protein</fullName>
    </submittedName>
</protein>
<name>A0ACB9YW46_9PEZI</name>
<keyword evidence="2" id="KW-1185">Reference proteome</keyword>
<comment type="caution">
    <text evidence="1">The sequence shown here is derived from an EMBL/GenBank/DDBJ whole genome shotgun (WGS) entry which is preliminary data.</text>
</comment>
<dbReference type="EMBL" id="MU393509">
    <property type="protein sequence ID" value="KAI4863173.1"/>
    <property type="molecule type" value="Genomic_DNA"/>
</dbReference>
<evidence type="ECO:0000313" key="2">
    <source>
        <dbReference type="Proteomes" id="UP001497700"/>
    </source>
</evidence>
<sequence length="601" mass="67110">MASDKVEKVDVAIIGAGWYGLVSARTFLRLRPEANVLIIDSDNTVGGVWSKDRLYPNLVAQVSLGLFNYSDTPMPPNGGNVKDPRVTGEMIHNYLHKYAEDHDLLRRVRFNTFVTDARQCPQGWRLSLRDSDDVIEAEKLLVATGVSSIPYLPPFTESMDDASMPIIHSRDLGASFDAIRDPAVERVAVVGAAKSAYDAVYLMLSMGKRVTWVIRSADGGGAGPLAILPFKVLNLVKTVAFASTRLMSHLSPSILNAHGPLYRLLQGNPAGRWVVGGFWSLLDYVSGVHAGYRDGDHVGLLKPEIDRQSVFWSHSGLGVVTLPDFWPTLHSKDLTIVRDEIRAVKARDVHLKSGATVTGVDYAVACTGWGDHFAMFDAAHKARLGLPAYSVEGGDLYSFPVVVVSQEEKQEEGEEEQHLVDWAAYDDEADRFVDEKLPFLAARPGLRQNPELLDARRQKKWRLYRRAVPVEMAARGDRSVVVLGQIHTVQTPLVSEVQSLWAILYLLGEIEVPGVEDMATEVAQWNAWTRKRYLNQGQKFPYSLYDFLPYIDSIFADLGLESRRKSNVVAEILSPYEPRDFNGFVDEYLRKREAKRVNDKV</sequence>
<dbReference type="Proteomes" id="UP001497700">
    <property type="component" value="Unassembled WGS sequence"/>
</dbReference>
<gene>
    <name evidence="1" type="ORF">F4820DRAFT_459683</name>
</gene>
<accession>A0ACB9YW46</accession>
<proteinExistence type="predicted"/>
<reference evidence="1 2" key="1">
    <citation type="journal article" date="2022" name="New Phytol.">
        <title>Ecological generalism drives hyperdiversity of secondary metabolite gene clusters in xylarialean endophytes.</title>
        <authorList>
            <person name="Franco M.E.E."/>
            <person name="Wisecaver J.H."/>
            <person name="Arnold A.E."/>
            <person name="Ju Y.M."/>
            <person name="Slot J.C."/>
            <person name="Ahrendt S."/>
            <person name="Moore L.P."/>
            <person name="Eastman K.E."/>
            <person name="Scott K."/>
            <person name="Konkel Z."/>
            <person name="Mondo S.J."/>
            <person name="Kuo A."/>
            <person name="Hayes R.D."/>
            <person name="Haridas S."/>
            <person name="Andreopoulos B."/>
            <person name="Riley R."/>
            <person name="LaButti K."/>
            <person name="Pangilinan J."/>
            <person name="Lipzen A."/>
            <person name="Amirebrahimi M."/>
            <person name="Yan J."/>
            <person name="Adam C."/>
            <person name="Keymanesh K."/>
            <person name="Ng V."/>
            <person name="Louie K."/>
            <person name="Northen T."/>
            <person name="Drula E."/>
            <person name="Henrissat B."/>
            <person name="Hsieh H.M."/>
            <person name="Youens-Clark K."/>
            <person name="Lutzoni F."/>
            <person name="Miadlikowska J."/>
            <person name="Eastwood D.C."/>
            <person name="Hamelin R.C."/>
            <person name="Grigoriev I.V."/>
            <person name="U'Ren J.M."/>
        </authorList>
    </citation>
    <scope>NUCLEOTIDE SEQUENCE [LARGE SCALE GENOMIC DNA]</scope>
    <source>
        <strain evidence="1 2">CBS 119005</strain>
    </source>
</reference>
<organism evidence="1 2">
    <name type="scientific">Hypoxylon rubiginosum</name>
    <dbReference type="NCBI Taxonomy" id="110542"/>
    <lineage>
        <taxon>Eukaryota</taxon>
        <taxon>Fungi</taxon>
        <taxon>Dikarya</taxon>
        <taxon>Ascomycota</taxon>
        <taxon>Pezizomycotina</taxon>
        <taxon>Sordariomycetes</taxon>
        <taxon>Xylariomycetidae</taxon>
        <taxon>Xylariales</taxon>
        <taxon>Hypoxylaceae</taxon>
        <taxon>Hypoxylon</taxon>
    </lineage>
</organism>